<gene>
    <name evidence="4" type="ORF">GCM10007298_33680</name>
</gene>
<accession>A0ABQ1V3L4</accession>
<dbReference type="Pfam" id="PF10708">
    <property type="entry name" value="DUF2510"/>
    <property type="match status" value="1"/>
</dbReference>
<evidence type="ECO:0000313" key="5">
    <source>
        <dbReference type="Proteomes" id="UP000632454"/>
    </source>
</evidence>
<feature type="compositionally biased region" description="Basic and acidic residues" evidence="1">
    <location>
        <begin position="41"/>
        <end position="69"/>
    </location>
</feature>
<evidence type="ECO:0000313" key="4">
    <source>
        <dbReference type="EMBL" id="GGF35090.1"/>
    </source>
</evidence>
<proteinExistence type="predicted"/>
<name>A0ABQ1V3L4_9NOCA</name>
<keyword evidence="2" id="KW-1133">Transmembrane helix</keyword>
<reference evidence="5" key="1">
    <citation type="journal article" date="2019" name="Int. J. Syst. Evol. Microbiol.">
        <title>The Global Catalogue of Microorganisms (GCM) 10K type strain sequencing project: providing services to taxonomists for standard genome sequencing and annotation.</title>
        <authorList>
            <consortium name="The Broad Institute Genomics Platform"/>
            <consortium name="The Broad Institute Genome Sequencing Center for Infectious Disease"/>
            <person name="Wu L."/>
            <person name="Ma J."/>
        </authorList>
    </citation>
    <scope>NUCLEOTIDE SEQUENCE [LARGE SCALE GENOMIC DNA]</scope>
    <source>
        <strain evidence="5">CCM 7855</strain>
    </source>
</reference>
<sequence>MPTWIVVVLVIAVIIAIGVIFALVRYYRSKPPPIPAGWYPDLHDPSIERRHDGSGWTEETRPNEDERER</sequence>
<feature type="domain" description="DUF2510" evidence="3">
    <location>
        <begin position="36"/>
        <end position="64"/>
    </location>
</feature>
<dbReference type="Proteomes" id="UP000632454">
    <property type="component" value="Unassembled WGS sequence"/>
</dbReference>
<keyword evidence="2" id="KW-0472">Membrane</keyword>
<comment type="caution">
    <text evidence="4">The sequence shown here is derived from an EMBL/GenBank/DDBJ whole genome shotgun (WGS) entry which is preliminary data.</text>
</comment>
<evidence type="ECO:0000256" key="2">
    <source>
        <dbReference type="SAM" id="Phobius"/>
    </source>
</evidence>
<feature type="transmembrane region" description="Helical" evidence="2">
    <location>
        <begin position="6"/>
        <end position="24"/>
    </location>
</feature>
<dbReference type="EMBL" id="BMCS01000002">
    <property type="protein sequence ID" value="GGF35090.1"/>
    <property type="molecule type" value="Genomic_DNA"/>
</dbReference>
<evidence type="ECO:0000256" key="1">
    <source>
        <dbReference type="SAM" id="MobiDB-lite"/>
    </source>
</evidence>
<keyword evidence="5" id="KW-1185">Reference proteome</keyword>
<keyword evidence="2" id="KW-0812">Transmembrane</keyword>
<evidence type="ECO:0000259" key="3">
    <source>
        <dbReference type="Pfam" id="PF10708"/>
    </source>
</evidence>
<dbReference type="RefSeq" id="WP_188491075.1">
    <property type="nucleotide sequence ID" value="NZ_BMCS01000002.1"/>
</dbReference>
<protein>
    <recommendedName>
        <fullName evidence="3">DUF2510 domain-containing protein</fullName>
    </recommendedName>
</protein>
<dbReference type="InterPro" id="IPR018929">
    <property type="entry name" value="DUF2510"/>
</dbReference>
<feature type="region of interest" description="Disordered" evidence="1">
    <location>
        <begin position="37"/>
        <end position="69"/>
    </location>
</feature>
<organism evidence="4 5">
    <name type="scientific">Williamsia phyllosphaerae</name>
    <dbReference type="NCBI Taxonomy" id="885042"/>
    <lineage>
        <taxon>Bacteria</taxon>
        <taxon>Bacillati</taxon>
        <taxon>Actinomycetota</taxon>
        <taxon>Actinomycetes</taxon>
        <taxon>Mycobacteriales</taxon>
        <taxon>Nocardiaceae</taxon>
        <taxon>Williamsia</taxon>
    </lineage>
</organism>